<feature type="compositionally biased region" description="Basic and acidic residues" evidence="1">
    <location>
        <begin position="105"/>
        <end position="114"/>
    </location>
</feature>
<reference evidence="2 3" key="1">
    <citation type="submission" date="2018-04" db="EMBL/GenBank/DDBJ databases">
        <authorList>
            <person name="Vogel A."/>
        </authorList>
    </citation>
    <scope>NUCLEOTIDE SEQUENCE [LARGE SCALE GENOMIC DNA]</scope>
</reference>
<dbReference type="AlphaFoldDB" id="A0A484L225"/>
<protein>
    <submittedName>
        <fullName evidence="2">Uncharacterized protein</fullName>
    </submittedName>
</protein>
<keyword evidence="3" id="KW-1185">Reference proteome</keyword>
<dbReference type="EMBL" id="OOIL02000889">
    <property type="protein sequence ID" value="VFQ70377.1"/>
    <property type="molecule type" value="Genomic_DNA"/>
</dbReference>
<organism evidence="2 3">
    <name type="scientific">Cuscuta campestris</name>
    <dbReference type="NCBI Taxonomy" id="132261"/>
    <lineage>
        <taxon>Eukaryota</taxon>
        <taxon>Viridiplantae</taxon>
        <taxon>Streptophyta</taxon>
        <taxon>Embryophyta</taxon>
        <taxon>Tracheophyta</taxon>
        <taxon>Spermatophyta</taxon>
        <taxon>Magnoliopsida</taxon>
        <taxon>eudicotyledons</taxon>
        <taxon>Gunneridae</taxon>
        <taxon>Pentapetalae</taxon>
        <taxon>asterids</taxon>
        <taxon>lamiids</taxon>
        <taxon>Solanales</taxon>
        <taxon>Convolvulaceae</taxon>
        <taxon>Cuscuteae</taxon>
        <taxon>Cuscuta</taxon>
        <taxon>Cuscuta subgen. Grammica</taxon>
        <taxon>Cuscuta sect. Cleistogrammica</taxon>
    </lineage>
</organism>
<proteinExistence type="predicted"/>
<name>A0A484L225_9ASTE</name>
<feature type="region of interest" description="Disordered" evidence="1">
    <location>
        <begin position="66"/>
        <end position="122"/>
    </location>
</feature>
<feature type="compositionally biased region" description="Basic residues" evidence="1">
    <location>
        <begin position="84"/>
        <end position="98"/>
    </location>
</feature>
<gene>
    <name evidence="2" type="ORF">CCAM_LOCUS12153</name>
</gene>
<evidence type="ECO:0000313" key="2">
    <source>
        <dbReference type="EMBL" id="VFQ70377.1"/>
    </source>
</evidence>
<feature type="compositionally biased region" description="Polar residues" evidence="1">
    <location>
        <begin position="1"/>
        <end position="20"/>
    </location>
</feature>
<sequence length="122" mass="12976">MVQTRSNANQPTENPPQGETSAIGGCRLPISVTEAEALIQRIGITTDQFKEVVAALTPNQEIVVDDITGAQVGGKAGPAASEGRKKKKTRRSQKKKATKPNGKALVEDDLSRLDEEGESSSF</sequence>
<evidence type="ECO:0000313" key="3">
    <source>
        <dbReference type="Proteomes" id="UP000595140"/>
    </source>
</evidence>
<evidence type="ECO:0000256" key="1">
    <source>
        <dbReference type="SAM" id="MobiDB-lite"/>
    </source>
</evidence>
<accession>A0A484L225</accession>
<dbReference type="Proteomes" id="UP000595140">
    <property type="component" value="Unassembled WGS sequence"/>
</dbReference>
<feature type="region of interest" description="Disordered" evidence="1">
    <location>
        <begin position="1"/>
        <end position="25"/>
    </location>
</feature>